<evidence type="ECO:0000256" key="1">
    <source>
        <dbReference type="SAM" id="MobiDB-lite"/>
    </source>
</evidence>
<keyword evidence="4" id="KW-1185">Reference proteome</keyword>
<dbReference type="PROSITE" id="PS51257">
    <property type="entry name" value="PROKAR_LIPOPROTEIN"/>
    <property type="match status" value="1"/>
</dbReference>
<reference evidence="3 4" key="1">
    <citation type="submission" date="2019-08" db="EMBL/GenBank/DDBJ databases">
        <title>Antarcticibacterium arcticum sp. nov., a bacterium isolated from marine sediment of the Canadian Beaufort Sea.</title>
        <authorList>
            <person name="Lee Y.M."/>
            <person name="Baek K."/>
            <person name="Lee D.-H."/>
            <person name="Shin S.C."/>
            <person name="Jin Y.K."/>
            <person name="Park Y."/>
        </authorList>
    </citation>
    <scope>NUCLEOTIDE SEQUENCE [LARGE SCALE GENOMIC DNA]</scope>
    <source>
        <strain evidence="3 4">PAMC 28998</strain>
    </source>
</reference>
<dbReference type="Pfam" id="PF10648">
    <property type="entry name" value="Gmad2"/>
    <property type="match status" value="1"/>
</dbReference>
<accession>A0A5B8YGS0</accession>
<proteinExistence type="predicted"/>
<evidence type="ECO:0000259" key="2">
    <source>
        <dbReference type="Pfam" id="PF10648"/>
    </source>
</evidence>
<dbReference type="KEGG" id="anp:FK178_03285"/>
<feature type="compositionally biased region" description="Basic and acidic residues" evidence="1">
    <location>
        <begin position="18"/>
        <end position="35"/>
    </location>
</feature>
<dbReference type="AlphaFoldDB" id="A0A5B8YGS0"/>
<name>A0A5B8YGS0_9FLAO</name>
<dbReference type="Proteomes" id="UP000321954">
    <property type="component" value="Chromosome"/>
</dbReference>
<dbReference type="RefSeq" id="WP_146830961.1">
    <property type="nucleotide sequence ID" value="NZ_CP042476.1"/>
</dbReference>
<feature type="region of interest" description="Disordered" evidence="1">
    <location>
        <begin position="18"/>
        <end position="58"/>
    </location>
</feature>
<protein>
    <recommendedName>
        <fullName evidence="2">Bacterial spore germination immunoglobulin-like domain-containing protein</fullName>
    </recommendedName>
</protein>
<gene>
    <name evidence="3" type="ORF">FK178_03285</name>
</gene>
<evidence type="ECO:0000313" key="4">
    <source>
        <dbReference type="Proteomes" id="UP000321954"/>
    </source>
</evidence>
<dbReference type="OrthoDB" id="7629918at2"/>
<sequence length="146" mass="16644">MQKLIWLVFLLLLTSCGEQKKSNKDPDPVVPKRETPVNPTKDLLSITNPRDGEQISSPLPLEGRARGYWFFEADAPVTLVDEYYSVLSQTYITAVGDWMTEDWVEFRGELSFPEPPTKTGYIIFYKANPSGLKEHSNSDTIRVVFK</sequence>
<organism evidence="3 4">
    <name type="scientific">Antarcticibacterium arcticum</name>
    <dbReference type="NCBI Taxonomy" id="2585771"/>
    <lineage>
        <taxon>Bacteria</taxon>
        <taxon>Pseudomonadati</taxon>
        <taxon>Bacteroidota</taxon>
        <taxon>Flavobacteriia</taxon>
        <taxon>Flavobacteriales</taxon>
        <taxon>Flavobacteriaceae</taxon>
        <taxon>Antarcticibacterium</taxon>
    </lineage>
</organism>
<feature type="domain" description="Bacterial spore germination immunoglobulin-like" evidence="2">
    <location>
        <begin position="45"/>
        <end position="130"/>
    </location>
</feature>
<dbReference type="InterPro" id="IPR018911">
    <property type="entry name" value="Gmad2_Ig-like_dom"/>
</dbReference>
<evidence type="ECO:0000313" key="3">
    <source>
        <dbReference type="EMBL" id="QED36791.1"/>
    </source>
</evidence>
<dbReference type="EMBL" id="CP042476">
    <property type="protein sequence ID" value="QED36791.1"/>
    <property type="molecule type" value="Genomic_DNA"/>
</dbReference>